<accession>A0A0B0MGP2</accession>
<evidence type="ECO:0000313" key="1">
    <source>
        <dbReference type="EMBL" id="KHF99949.1"/>
    </source>
</evidence>
<gene>
    <name evidence="1" type="ORF">F383_38686</name>
</gene>
<dbReference type="AlphaFoldDB" id="A0A0B0MGP2"/>
<comment type="caution">
    <text evidence="1">The sequence shown here is derived from an EMBL/GenBank/DDBJ whole genome shotgun (WGS) entry which is preliminary data.</text>
</comment>
<dbReference type="EMBL" id="JRRC01104411">
    <property type="protein sequence ID" value="KHF99949.1"/>
    <property type="molecule type" value="Genomic_DNA"/>
</dbReference>
<evidence type="ECO:0000313" key="2">
    <source>
        <dbReference type="Proteomes" id="UP000032142"/>
    </source>
</evidence>
<name>A0A0B0MGP2_GOSAR</name>
<protein>
    <submittedName>
        <fullName evidence="1">Uncharacterized protein</fullName>
    </submittedName>
</protein>
<dbReference type="Proteomes" id="UP000032142">
    <property type="component" value="Unassembled WGS sequence"/>
</dbReference>
<proteinExistence type="predicted"/>
<reference evidence="2" key="1">
    <citation type="submission" date="2014-09" db="EMBL/GenBank/DDBJ databases">
        <authorList>
            <person name="Mudge J."/>
            <person name="Ramaraj T."/>
            <person name="Lindquist I.E."/>
            <person name="Bharti A.K."/>
            <person name="Sundararajan A."/>
            <person name="Cameron C.T."/>
            <person name="Woodward J.E."/>
            <person name="May G.D."/>
            <person name="Brubaker C."/>
            <person name="Broadhvest J."/>
            <person name="Wilkins T.A."/>
        </authorList>
    </citation>
    <scope>NUCLEOTIDE SEQUENCE</scope>
    <source>
        <strain evidence="2">cv. AKA8401</strain>
    </source>
</reference>
<sequence>MPYSNYGLVLAFVYLSRCRVPDRSYIDTCNRADTCPRHVLH</sequence>
<organism evidence="1 2">
    <name type="scientific">Gossypium arboreum</name>
    <name type="common">Tree cotton</name>
    <name type="synonym">Gossypium nanking</name>
    <dbReference type="NCBI Taxonomy" id="29729"/>
    <lineage>
        <taxon>Eukaryota</taxon>
        <taxon>Viridiplantae</taxon>
        <taxon>Streptophyta</taxon>
        <taxon>Embryophyta</taxon>
        <taxon>Tracheophyta</taxon>
        <taxon>Spermatophyta</taxon>
        <taxon>Magnoliopsida</taxon>
        <taxon>eudicotyledons</taxon>
        <taxon>Gunneridae</taxon>
        <taxon>Pentapetalae</taxon>
        <taxon>rosids</taxon>
        <taxon>malvids</taxon>
        <taxon>Malvales</taxon>
        <taxon>Malvaceae</taxon>
        <taxon>Malvoideae</taxon>
        <taxon>Gossypium</taxon>
    </lineage>
</organism>
<keyword evidence="2" id="KW-1185">Reference proteome</keyword>